<feature type="signal peptide" evidence="1">
    <location>
        <begin position="1"/>
        <end position="24"/>
    </location>
</feature>
<evidence type="ECO:0000313" key="2">
    <source>
        <dbReference type="EMBL" id="PRQ05440.1"/>
    </source>
</evidence>
<dbReference type="RefSeq" id="WP_106389740.1">
    <property type="nucleotide sequence ID" value="NZ_PVNK01000013.1"/>
</dbReference>
<gene>
    <name evidence="2" type="ORF">ENSA5_02610</name>
</gene>
<name>A0A2S9YK32_9BACT</name>
<proteinExistence type="predicted"/>
<evidence type="ECO:0000256" key="1">
    <source>
        <dbReference type="SAM" id="SignalP"/>
    </source>
</evidence>
<dbReference type="EMBL" id="PVNK01000013">
    <property type="protein sequence ID" value="PRQ05440.1"/>
    <property type="molecule type" value="Genomic_DNA"/>
</dbReference>
<evidence type="ECO:0008006" key="4">
    <source>
        <dbReference type="Google" id="ProtNLM"/>
    </source>
</evidence>
<dbReference type="AlphaFoldDB" id="A0A2S9YK32"/>
<accession>A0A2S9YK32</accession>
<keyword evidence="3" id="KW-1185">Reference proteome</keyword>
<protein>
    <recommendedName>
        <fullName evidence="4">Lipoprotein</fullName>
    </recommendedName>
</protein>
<sequence>MGPRLAIAALLVSVLAQLTACVHARDFRAADERMTPHSAYAEHARVRLDLELLGPEPYNFVLNTGVTVAAVPDRLDLSLNLAHAGIGALSFQSKFTLVDSRWFGLGGRVGLTYVNPRTFWFLPRDLREVLGSFNLMSVPVELWTSYPVARWVVFHLGLSYRHAALWGRYEGDELLADSNIAQRSFGFAPYLDLFIAERVAIILGARLPVFMQAVARNDVESELGPGLRVGVRSVEWVDLRFTDAFRAELGAETRFGANTHLRLSVNVGAFRPLGVLLVAPSLNLYWRFK</sequence>
<reference evidence="2 3" key="1">
    <citation type="submission" date="2018-03" db="EMBL/GenBank/DDBJ databases">
        <title>Draft Genome Sequences of the Obligatory Marine Myxobacteria Enhygromyxa salina SWB005.</title>
        <authorList>
            <person name="Poehlein A."/>
            <person name="Moghaddam J.A."/>
            <person name="Harms H."/>
            <person name="Alanjari M."/>
            <person name="Koenig G.M."/>
            <person name="Daniel R."/>
            <person name="Schaeberle T.F."/>
        </authorList>
    </citation>
    <scope>NUCLEOTIDE SEQUENCE [LARGE SCALE GENOMIC DNA]</scope>
    <source>
        <strain evidence="2 3">SWB005</strain>
    </source>
</reference>
<comment type="caution">
    <text evidence="2">The sequence shown here is derived from an EMBL/GenBank/DDBJ whole genome shotgun (WGS) entry which is preliminary data.</text>
</comment>
<evidence type="ECO:0000313" key="3">
    <source>
        <dbReference type="Proteomes" id="UP000237968"/>
    </source>
</evidence>
<keyword evidence="1" id="KW-0732">Signal</keyword>
<feature type="chain" id="PRO_5015423429" description="Lipoprotein" evidence="1">
    <location>
        <begin position="25"/>
        <end position="289"/>
    </location>
</feature>
<dbReference type="Proteomes" id="UP000237968">
    <property type="component" value="Unassembled WGS sequence"/>
</dbReference>
<organism evidence="2 3">
    <name type="scientific">Enhygromyxa salina</name>
    <dbReference type="NCBI Taxonomy" id="215803"/>
    <lineage>
        <taxon>Bacteria</taxon>
        <taxon>Pseudomonadati</taxon>
        <taxon>Myxococcota</taxon>
        <taxon>Polyangia</taxon>
        <taxon>Nannocystales</taxon>
        <taxon>Nannocystaceae</taxon>
        <taxon>Enhygromyxa</taxon>
    </lineage>
</organism>